<sequence>HLNFSRGRQMLQLSLSKTSKEQEKQSKFVKVVDETVPVFHMPEIANMNNEEALLFLAELIADDKTDKDGDDSAEVSLCEVESFLPTMEAVFEICPLVTNVELKDDQDYVPSVQDEHDSIIAKEEPHANKTVKRKLVLEESVF</sequence>
<dbReference type="Proteomes" id="UP000030746">
    <property type="component" value="Unassembled WGS sequence"/>
</dbReference>
<keyword evidence="2" id="KW-1185">Reference proteome</keyword>
<name>V4AQK9_LOTGI</name>
<accession>V4AQK9</accession>
<dbReference type="RefSeq" id="XP_009053350.1">
    <property type="nucleotide sequence ID" value="XM_009055102.1"/>
</dbReference>
<feature type="non-terminal residue" evidence="1">
    <location>
        <position position="1"/>
    </location>
</feature>
<organism evidence="1 2">
    <name type="scientific">Lottia gigantea</name>
    <name type="common">Giant owl limpet</name>
    <dbReference type="NCBI Taxonomy" id="225164"/>
    <lineage>
        <taxon>Eukaryota</taxon>
        <taxon>Metazoa</taxon>
        <taxon>Spiralia</taxon>
        <taxon>Lophotrochozoa</taxon>
        <taxon>Mollusca</taxon>
        <taxon>Gastropoda</taxon>
        <taxon>Patellogastropoda</taxon>
        <taxon>Lottioidea</taxon>
        <taxon>Lottiidae</taxon>
        <taxon>Lottia</taxon>
    </lineage>
</organism>
<gene>
    <name evidence="1" type="ORF">LOTGIDRAFT_176635</name>
</gene>
<dbReference type="AlphaFoldDB" id="V4AQK9"/>
<dbReference type="CTD" id="20243888"/>
<dbReference type="EMBL" id="KB201559">
    <property type="protein sequence ID" value="ESO95961.1"/>
    <property type="molecule type" value="Genomic_DNA"/>
</dbReference>
<evidence type="ECO:0000313" key="2">
    <source>
        <dbReference type="Proteomes" id="UP000030746"/>
    </source>
</evidence>
<proteinExistence type="predicted"/>
<reference evidence="1 2" key="1">
    <citation type="journal article" date="2013" name="Nature">
        <title>Insights into bilaterian evolution from three spiralian genomes.</title>
        <authorList>
            <person name="Simakov O."/>
            <person name="Marletaz F."/>
            <person name="Cho S.J."/>
            <person name="Edsinger-Gonzales E."/>
            <person name="Havlak P."/>
            <person name="Hellsten U."/>
            <person name="Kuo D.H."/>
            <person name="Larsson T."/>
            <person name="Lv J."/>
            <person name="Arendt D."/>
            <person name="Savage R."/>
            <person name="Osoegawa K."/>
            <person name="de Jong P."/>
            <person name="Grimwood J."/>
            <person name="Chapman J.A."/>
            <person name="Shapiro H."/>
            <person name="Aerts A."/>
            <person name="Otillar R.P."/>
            <person name="Terry A.Y."/>
            <person name="Boore J.L."/>
            <person name="Grigoriev I.V."/>
            <person name="Lindberg D.R."/>
            <person name="Seaver E.C."/>
            <person name="Weisblat D.A."/>
            <person name="Putnam N.H."/>
            <person name="Rokhsar D.S."/>
        </authorList>
    </citation>
    <scope>NUCLEOTIDE SEQUENCE [LARGE SCALE GENOMIC DNA]</scope>
</reference>
<evidence type="ECO:0000313" key="1">
    <source>
        <dbReference type="EMBL" id="ESO95961.1"/>
    </source>
</evidence>
<dbReference type="HOGENOM" id="CLU_1820614_0_0_1"/>
<dbReference type="GeneID" id="20243888"/>
<protein>
    <submittedName>
        <fullName evidence="1">Uncharacterized protein</fullName>
    </submittedName>
</protein>
<dbReference type="KEGG" id="lgi:LOTGIDRAFT_176635"/>